<name>A0ABW4GWW6_9ACTN</name>
<accession>A0ABW4GWW6</accession>
<keyword evidence="2" id="KW-1185">Reference proteome</keyword>
<organism evidence="1 2">
    <name type="scientific">Nonomuraea guangzhouensis</name>
    <dbReference type="NCBI Taxonomy" id="1291555"/>
    <lineage>
        <taxon>Bacteria</taxon>
        <taxon>Bacillati</taxon>
        <taxon>Actinomycetota</taxon>
        <taxon>Actinomycetes</taxon>
        <taxon>Streptosporangiales</taxon>
        <taxon>Streptosporangiaceae</taxon>
        <taxon>Nonomuraea</taxon>
    </lineage>
</organism>
<dbReference type="Proteomes" id="UP001597097">
    <property type="component" value="Unassembled WGS sequence"/>
</dbReference>
<proteinExistence type="predicted"/>
<protein>
    <recommendedName>
        <fullName evidence="3">TetR/AcrR family transcriptional regulator</fullName>
    </recommendedName>
</protein>
<dbReference type="RefSeq" id="WP_219528085.1">
    <property type="nucleotide sequence ID" value="NZ_JAHKRM010000003.1"/>
</dbReference>
<sequence>MTGKSWQQASLDGLAALTVDAMPAVEVLLLDDIAEYLMGAGARQPPYTVEHGSRVVSALFGAIVNSARFAPSEVPAPTPEITAGRAQIVRGAHDFATRGIGGISRLAKRVIPAALGELETHQNSPEKQTCLVFSYALLAVASGPRNLLDDESAIGVMQIFQAWDAVLGQGVVLPWRREAASGLA</sequence>
<comment type="caution">
    <text evidence="1">The sequence shown here is derived from an EMBL/GenBank/DDBJ whole genome shotgun (WGS) entry which is preliminary data.</text>
</comment>
<reference evidence="2" key="1">
    <citation type="journal article" date="2019" name="Int. J. Syst. Evol. Microbiol.">
        <title>The Global Catalogue of Microorganisms (GCM) 10K type strain sequencing project: providing services to taxonomists for standard genome sequencing and annotation.</title>
        <authorList>
            <consortium name="The Broad Institute Genomics Platform"/>
            <consortium name="The Broad Institute Genome Sequencing Center for Infectious Disease"/>
            <person name="Wu L."/>
            <person name="Ma J."/>
        </authorList>
    </citation>
    <scope>NUCLEOTIDE SEQUENCE [LARGE SCALE GENOMIC DNA]</scope>
    <source>
        <strain evidence="2">CGMCC 1.15399</strain>
    </source>
</reference>
<evidence type="ECO:0000313" key="2">
    <source>
        <dbReference type="Proteomes" id="UP001597097"/>
    </source>
</evidence>
<gene>
    <name evidence="1" type="ORF">ACFSJ0_60580</name>
</gene>
<evidence type="ECO:0000313" key="1">
    <source>
        <dbReference type="EMBL" id="MFD1547326.1"/>
    </source>
</evidence>
<evidence type="ECO:0008006" key="3">
    <source>
        <dbReference type="Google" id="ProtNLM"/>
    </source>
</evidence>
<dbReference type="EMBL" id="JBHUCM010000075">
    <property type="protein sequence ID" value="MFD1547326.1"/>
    <property type="molecule type" value="Genomic_DNA"/>
</dbReference>